<evidence type="ECO:0000313" key="3">
    <source>
        <dbReference type="Proteomes" id="UP000054477"/>
    </source>
</evidence>
<dbReference type="GO" id="GO:0009306">
    <property type="term" value="P:protein secretion"/>
    <property type="evidence" value="ECO:0007669"/>
    <property type="project" value="TreeGrafter"/>
</dbReference>
<feature type="region of interest" description="Disordered" evidence="1">
    <location>
        <begin position="28"/>
        <end position="48"/>
    </location>
</feature>
<dbReference type="GO" id="GO:0007030">
    <property type="term" value="P:Golgi organization"/>
    <property type="evidence" value="ECO:0007669"/>
    <property type="project" value="TreeGrafter"/>
</dbReference>
<dbReference type="Proteomes" id="UP000054477">
    <property type="component" value="Unassembled WGS sequence"/>
</dbReference>
<dbReference type="AlphaFoldDB" id="A0A0C9YJ35"/>
<proteinExistence type="predicted"/>
<reference evidence="3" key="2">
    <citation type="submission" date="2015-01" db="EMBL/GenBank/DDBJ databases">
        <title>Evolutionary Origins and Diversification of the Mycorrhizal Mutualists.</title>
        <authorList>
            <consortium name="DOE Joint Genome Institute"/>
            <consortium name="Mycorrhizal Genomics Consortium"/>
            <person name="Kohler A."/>
            <person name="Kuo A."/>
            <person name="Nagy L.G."/>
            <person name="Floudas D."/>
            <person name="Copeland A."/>
            <person name="Barry K.W."/>
            <person name="Cichocki N."/>
            <person name="Veneault-Fourrey C."/>
            <person name="LaButti K."/>
            <person name="Lindquist E.A."/>
            <person name="Lipzen A."/>
            <person name="Lundell T."/>
            <person name="Morin E."/>
            <person name="Murat C."/>
            <person name="Riley R."/>
            <person name="Ohm R."/>
            <person name="Sun H."/>
            <person name="Tunlid A."/>
            <person name="Henrissat B."/>
            <person name="Grigoriev I.V."/>
            <person name="Hibbett D.S."/>
            <person name="Martin F."/>
        </authorList>
    </citation>
    <scope>NUCLEOTIDE SEQUENCE [LARGE SCALE GENOMIC DNA]</scope>
    <source>
        <strain evidence="3">LaAM-08-1</strain>
    </source>
</reference>
<dbReference type="PANTHER" id="PTHR17985">
    <property type="entry name" value="SER/THR-RICH PROTEIN T10 IN DGCR REGION"/>
    <property type="match status" value="1"/>
</dbReference>
<protein>
    <recommendedName>
        <fullName evidence="4">Transport and Golgi organization protein 2</fullName>
    </recommendedName>
</protein>
<dbReference type="OrthoDB" id="191601at2759"/>
<keyword evidence="3" id="KW-1185">Reference proteome</keyword>
<dbReference type="InterPro" id="IPR008551">
    <property type="entry name" value="TANGO2"/>
</dbReference>
<dbReference type="HOGENOM" id="CLU_047037_0_1_1"/>
<name>A0A0C9YJ35_9AGAR</name>
<sequence>MSDYCNTCSILASNRDEFLDRPTQDAHFHSFENHAPNPESPGSVLSGRDEKAGGTWLGINRAGRVALLTNITEPAKKYDSSRGALTSSFLLSESAHPLQDGVGKINSPNAMFAGFNLLLLSPALRPDGNLSYDSLLVTNHGSGGKITSRFLSTQERSCGGVSNGVDGAGGNEWPKINHASHDIGVVLRSSLTKGWTETNVTDHLFEVLAWRPPEPITDRSQLRDTVHVAAFPIMIEGSTEYVKPTFYGTRLSTVLLVRRDGTVLFIERDIWKLVDGKAVKPEPPTERRFRFNINVQTCA</sequence>
<reference evidence="2 3" key="1">
    <citation type="submission" date="2014-04" db="EMBL/GenBank/DDBJ databases">
        <authorList>
            <consortium name="DOE Joint Genome Institute"/>
            <person name="Kuo A."/>
            <person name="Kohler A."/>
            <person name="Nagy L.G."/>
            <person name="Floudas D."/>
            <person name="Copeland A."/>
            <person name="Barry K.W."/>
            <person name="Cichocki N."/>
            <person name="Veneault-Fourrey C."/>
            <person name="LaButti K."/>
            <person name="Lindquist E.A."/>
            <person name="Lipzen A."/>
            <person name="Lundell T."/>
            <person name="Morin E."/>
            <person name="Murat C."/>
            <person name="Sun H."/>
            <person name="Tunlid A."/>
            <person name="Henrissat B."/>
            <person name="Grigoriev I.V."/>
            <person name="Hibbett D.S."/>
            <person name="Martin F."/>
            <person name="Nordberg H.P."/>
            <person name="Cantor M.N."/>
            <person name="Hua S.X."/>
        </authorList>
    </citation>
    <scope>NUCLEOTIDE SEQUENCE [LARGE SCALE GENOMIC DNA]</scope>
    <source>
        <strain evidence="2 3">LaAM-08-1</strain>
    </source>
</reference>
<gene>
    <name evidence="2" type="ORF">K443DRAFT_665687</name>
</gene>
<dbReference type="GO" id="GO:0005794">
    <property type="term" value="C:Golgi apparatus"/>
    <property type="evidence" value="ECO:0007669"/>
    <property type="project" value="TreeGrafter"/>
</dbReference>
<evidence type="ECO:0000313" key="2">
    <source>
        <dbReference type="EMBL" id="KIK08068.1"/>
    </source>
</evidence>
<accession>A0A0C9YJ35</accession>
<dbReference type="EMBL" id="KN838544">
    <property type="protein sequence ID" value="KIK08068.1"/>
    <property type="molecule type" value="Genomic_DNA"/>
</dbReference>
<evidence type="ECO:0000256" key="1">
    <source>
        <dbReference type="SAM" id="MobiDB-lite"/>
    </source>
</evidence>
<evidence type="ECO:0008006" key="4">
    <source>
        <dbReference type="Google" id="ProtNLM"/>
    </source>
</evidence>
<dbReference type="Pfam" id="PF05742">
    <property type="entry name" value="TANGO2"/>
    <property type="match status" value="1"/>
</dbReference>
<organism evidence="2 3">
    <name type="scientific">Laccaria amethystina LaAM-08-1</name>
    <dbReference type="NCBI Taxonomy" id="1095629"/>
    <lineage>
        <taxon>Eukaryota</taxon>
        <taxon>Fungi</taxon>
        <taxon>Dikarya</taxon>
        <taxon>Basidiomycota</taxon>
        <taxon>Agaricomycotina</taxon>
        <taxon>Agaricomycetes</taxon>
        <taxon>Agaricomycetidae</taxon>
        <taxon>Agaricales</taxon>
        <taxon>Agaricineae</taxon>
        <taxon>Hydnangiaceae</taxon>
        <taxon>Laccaria</taxon>
    </lineage>
</organism>
<dbReference type="PANTHER" id="PTHR17985:SF8">
    <property type="entry name" value="TRANSPORT AND GOLGI ORGANIZATION PROTEIN 2 HOMOLOG"/>
    <property type="match status" value="1"/>
</dbReference>